<evidence type="ECO:0000313" key="1">
    <source>
        <dbReference type="EnsemblPlants" id="TraesCS2B02G077900.1"/>
    </source>
</evidence>
<dbReference type="Proteomes" id="UP000019116">
    <property type="component" value="Chromosome 2B"/>
</dbReference>
<reference evidence="1" key="2">
    <citation type="submission" date="2018-10" db="UniProtKB">
        <authorList>
            <consortium name="EnsemblPlants"/>
        </authorList>
    </citation>
    <scope>IDENTIFICATION</scope>
</reference>
<dbReference type="EnsemblPlants" id="TraesCS2B02G077900.1">
    <property type="protein sequence ID" value="TraesCS2B02G077900.1"/>
    <property type="gene ID" value="TraesCS2B02G077900"/>
</dbReference>
<dbReference type="OrthoDB" id="720847at2759"/>
<name>A0A3B6BYR9_WHEAT</name>
<organism evidence="1">
    <name type="scientific">Triticum aestivum</name>
    <name type="common">Wheat</name>
    <dbReference type="NCBI Taxonomy" id="4565"/>
    <lineage>
        <taxon>Eukaryota</taxon>
        <taxon>Viridiplantae</taxon>
        <taxon>Streptophyta</taxon>
        <taxon>Embryophyta</taxon>
        <taxon>Tracheophyta</taxon>
        <taxon>Spermatophyta</taxon>
        <taxon>Magnoliopsida</taxon>
        <taxon>Liliopsida</taxon>
        <taxon>Poales</taxon>
        <taxon>Poaceae</taxon>
        <taxon>BOP clade</taxon>
        <taxon>Pooideae</taxon>
        <taxon>Triticodae</taxon>
        <taxon>Triticeae</taxon>
        <taxon>Triticinae</taxon>
        <taxon>Triticum</taxon>
    </lineage>
</organism>
<protein>
    <submittedName>
        <fullName evidence="1">Uncharacterized protein</fullName>
    </submittedName>
</protein>
<dbReference type="PaxDb" id="4565-Traes_7AS_6E9879135.1"/>
<proteinExistence type="predicted"/>
<keyword evidence="2" id="KW-1185">Reference proteome</keyword>
<dbReference type="Gramene" id="TraesCS2B02G077900.1">
    <property type="protein sequence ID" value="TraesCS2B02G077900.1"/>
    <property type="gene ID" value="TraesCS2B02G077900"/>
</dbReference>
<dbReference type="Gramene" id="TraesCAD_scaffold_024237_01G000200.1">
    <property type="protein sequence ID" value="TraesCAD_scaffold_024237_01G000200.1"/>
    <property type="gene ID" value="TraesCAD_scaffold_024237_01G000200"/>
</dbReference>
<dbReference type="AlphaFoldDB" id="A0A3B6BYR9"/>
<evidence type="ECO:0000313" key="2">
    <source>
        <dbReference type="Proteomes" id="UP000019116"/>
    </source>
</evidence>
<reference evidence="1" key="1">
    <citation type="submission" date="2018-08" db="EMBL/GenBank/DDBJ databases">
        <authorList>
            <person name="Rossello M."/>
        </authorList>
    </citation>
    <scope>NUCLEOTIDE SEQUENCE [LARGE SCALE GENOMIC DNA]</scope>
    <source>
        <strain evidence="1">cv. Chinese Spring</strain>
    </source>
</reference>
<accession>A0A3B6BYR9</accession>
<dbReference type="Gramene" id="TraesCS2B03G0175400.1">
    <property type="protein sequence ID" value="TraesCS2B03G0175400.1.CDS"/>
    <property type="gene ID" value="TraesCS2B03G0175400"/>
</dbReference>
<sequence length="271" mass="29032">MAVALQGWAAQISGLLERLEVFSGKVVDLPAFNQSPEEREGGILGNSGGFSSLEPLGVPPPWCEHEEPAPSVVADDVLPAMDVALHEMVCQGEEEQAKVAEKVTSSNDLEHFEEALPDGLVGEVPPFVSSLVTFASGGITNMVSSGSKEPLGDVGVPSTTLLDEFLSGFSCAAPRSLLEEPIHVRIDGASTCFERRSGRLEKKNRSCNIPTAKRAEYRLAEAYGELPKGMASKKGSEEDVQEKMNSYLRMYKKPPTSTAIQAIRALVEANG</sequence>